<feature type="domain" description="AMP-binding enzyme C-terminal" evidence="2">
    <location>
        <begin position="443"/>
        <end position="517"/>
    </location>
</feature>
<accession>A0A3A8KGX8</accession>
<dbReference type="GO" id="GO:0031177">
    <property type="term" value="F:phosphopantetheine binding"/>
    <property type="evidence" value="ECO:0007669"/>
    <property type="project" value="TreeGrafter"/>
</dbReference>
<protein>
    <recommendedName>
        <fullName evidence="5">Amino acid adenylation domain-containing protein</fullName>
    </recommendedName>
</protein>
<dbReference type="PANTHER" id="PTHR45527">
    <property type="entry name" value="NONRIBOSOMAL PEPTIDE SYNTHETASE"/>
    <property type="match status" value="1"/>
</dbReference>
<dbReference type="InterPro" id="IPR000873">
    <property type="entry name" value="AMP-dep_synth/lig_dom"/>
</dbReference>
<keyword evidence="4" id="KW-1185">Reference proteome</keyword>
<dbReference type="InterPro" id="IPR042099">
    <property type="entry name" value="ANL_N_sf"/>
</dbReference>
<dbReference type="Proteomes" id="UP000268313">
    <property type="component" value="Unassembled WGS sequence"/>
</dbReference>
<proteinExistence type="predicted"/>
<organism evidence="3 4">
    <name type="scientific">Corallococcus carmarthensis</name>
    <dbReference type="NCBI Taxonomy" id="2316728"/>
    <lineage>
        <taxon>Bacteria</taxon>
        <taxon>Pseudomonadati</taxon>
        <taxon>Myxococcota</taxon>
        <taxon>Myxococcia</taxon>
        <taxon>Myxococcales</taxon>
        <taxon>Cystobacterineae</taxon>
        <taxon>Myxococcaceae</taxon>
        <taxon>Corallococcus</taxon>
    </lineage>
</organism>
<dbReference type="GO" id="GO:0005737">
    <property type="term" value="C:cytoplasm"/>
    <property type="evidence" value="ECO:0007669"/>
    <property type="project" value="TreeGrafter"/>
</dbReference>
<dbReference type="Pfam" id="PF00501">
    <property type="entry name" value="AMP-binding"/>
    <property type="match status" value="1"/>
</dbReference>
<gene>
    <name evidence="3" type="ORF">D7X32_02155</name>
</gene>
<dbReference type="InterPro" id="IPR025110">
    <property type="entry name" value="AMP-bd_C"/>
</dbReference>
<evidence type="ECO:0000313" key="4">
    <source>
        <dbReference type="Proteomes" id="UP000268313"/>
    </source>
</evidence>
<evidence type="ECO:0000259" key="1">
    <source>
        <dbReference type="Pfam" id="PF00501"/>
    </source>
</evidence>
<comment type="caution">
    <text evidence="3">The sequence shown here is derived from an EMBL/GenBank/DDBJ whole genome shotgun (WGS) entry which is preliminary data.</text>
</comment>
<dbReference type="GO" id="GO:0044550">
    <property type="term" value="P:secondary metabolite biosynthetic process"/>
    <property type="evidence" value="ECO:0007669"/>
    <property type="project" value="TreeGrafter"/>
</dbReference>
<evidence type="ECO:0008006" key="5">
    <source>
        <dbReference type="Google" id="ProtNLM"/>
    </source>
</evidence>
<dbReference type="GO" id="GO:0043041">
    <property type="term" value="P:amino acid activation for nonribosomal peptide biosynthetic process"/>
    <property type="evidence" value="ECO:0007669"/>
    <property type="project" value="TreeGrafter"/>
</dbReference>
<feature type="domain" description="AMP-dependent synthetase/ligase" evidence="1">
    <location>
        <begin position="17"/>
        <end position="384"/>
    </location>
</feature>
<sequence length="527" mass="57384">MQRPNAQSVRPLAETFAHIAAARGDHPAVVGPREAVSYAALQRSVVSLSSGLVGRGLEGAVIGMLLPSDLAYVATMLSILDRRGVFAPMDAAWPEARLRSALEMTRPAALVITPEQAERVSGLVATLGSPCELLVVEGRAAEGFRFNTVRAAAEAHPQHNDLTAPWTEDSLYLVYTSGSTGTPNAVEGSHLSLAVFIEWQARTFEVGSECRVSQLAPTTFDVSLRDFFLPLCTGGTLYIPAAGTRYHPILFPRWVAEHRINLMHSVPSVFKLASEVSWTNAKLKGSFDSLRKLFLSGERLYVEDARQLQAHLSPDAQLINFYGPSECTLIKTCFVVPRDCSGLEGDVVPLGRPIEGCEVRLDGGTDAQSGELVLESEFLAKGYYRNPELTAAKFSSVARPDAPRLRAYRTGDLGYRDGQGLLHFTGRKDHQIKVNGNRVELGEVEHCLRRMPGVSGAVVVASDSRQGADPILSCVYASDGDLAEDQVRAHLLQHLPKYMVPTNVRRMGELPLLTNGKVDRKQIASLF</sequence>
<dbReference type="AlphaFoldDB" id="A0A3A8KGX8"/>
<dbReference type="RefSeq" id="WP_120600818.1">
    <property type="nucleotide sequence ID" value="NZ_RAWE01000004.1"/>
</dbReference>
<evidence type="ECO:0000259" key="2">
    <source>
        <dbReference type="Pfam" id="PF13193"/>
    </source>
</evidence>
<dbReference type="EMBL" id="RAWE01000004">
    <property type="protein sequence ID" value="RKH07393.1"/>
    <property type="molecule type" value="Genomic_DNA"/>
</dbReference>
<dbReference type="Gene3D" id="3.30.300.30">
    <property type="match status" value="1"/>
</dbReference>
<dbReference type="CDD" id="cd05930">
    <property type="entry name" value="A_NRPS"/>
    <property type="match status" value="1"/>
</dbReference>
<dbReference type="InterPro" id="IPR045851">
    <property type="entry name" value="AMP-bd_C_sf"/>
</dbReference>
<dbReference type="OrthoDB" id="9757540at2"/>
<reference evidence="4" key="1">
    <citation type="submission" date="2018-09" db="EMBL/GenBank/DDBJ databases">
        <authorList>
            <person name="Livingstone P.G."/>
            <person name="Whitworth D.E."/>
        </authorList>
    </citation>
    <scope>NUCLEOTIDE SEQUENCE [LARGE SCALE GENOMIC DNA]</scope>
    <source>
        <strain evidence="4">CA043D</strain>
    </source>
</reference>
<dbReference type="Gene3D" id="3.40.50.12780">
    <property type="entry name" value="N-terminal domain of ligase-like"/>
    <property type="match status" value="1"/>
</dbReference>
<dbReference type="SUPFAM" id="SSF56801">
    <property type="entry name" value="Acetyl-CoA synthetase-like"/>
    <property type="match status" value="1"/>
</dbReference>
<dbReference type="PANTHER" id="PTHR45527:SF1">
    <property type="entry name" value="FATTY ACID SYNTHASE"/>
    <property type="match status" value="1"/>
</dbReference>
<dbReference type="Pfam" id="PF13193">
    <property type="entry name" value="AMP-binding_C"/>
    <property type="match status" value="1"/>
</dbReference>
<name>A0A3A8KGX8_9BACT</name>
<evidence type="ECO:0000313" key="3">
    <source>
        <dbReference type="EMBL" id="RKH07393.1"/>
    </source>
</evidence>